<feature type="transmembrane region" description="Helical" evidence="5">
    <location>
        <begin position="86"/>
        <end position="105"/>
    </location>
</feature>
<keyword evidence="7" id="KW-0436">Ligase</keyword>
<evidence type="ECO:0000256" key="3">
    <source>
        <dbReference type="ARBA" id="ARBA00022989"/>
    </source>
</evidence>
<reference evidence="7 8" key="1">
    <citation type="submission" date="2016-10" db="EMBL/GenBank/DDBJ databases">
        <authorList>
            <person name="de Groot N.N."/>
        </authorList>
    </citation>
    <scope>NUCLEOTIDE SEQUENCE [LARGE SCALE GENOMIC DNA]</scope>
    <source>
        <strain evidence="7 8">DSM 18438</strain>
    </source>
</reference>
<feature type="transmembrane region" description="Helical" evidence="5">
    <location>
        <begin position="175"/>
        <end position="194"/>
    </location>
</feature>
<accession>A0A1I1EA45</accession>
<feature type="transmembrane region" description="Helical" evidence="5">
    <location>
        <begin position="223"/>
        <end position="241"/>
    </location>
</feature>
<keyword evidence="8" id="KW-1185">Reference proteome</keyword>
<protein>
    <submittedName>
        <fullName evidence="7">O-antigen ligase</fullName>
    </submittedName>
</protein>
<keyword evidence="3 5" id="KW-1133">Transmembrane helix</keyword>
<evidence type="ECO:0000259" key="6">
    <source>
        <dbReference type="Pfam" id="PF04932"/>
    </source>
</evidence>
<dbReference type="Proteomes" id="UP000199058">
    <property type="component" value="Unassembled WGS sequence"/>
</dbReference>
<dbReference type="AlphaFoldDB" id="A0A1I1EA45"/>
<evidence type="ECO:0000313" key="7">
    <source>
        <dbReference type="EMBL" id="SFB83999.1"/>
    </source>
</evidence>
<proteinExistence type="predicted"/>
<evidence type="ECO:0000313" key="8">
    <source>
        <dbReference type="Proteomes" id="UP000199058"/>
    </source>
</evidence>
<feature type="transmembrane region" description="Helical" evidence="5">
    <location>
        <begin position="32"/>
        <end position="49"/>
    </location>
</feature>
<name>A0A1I1EA45_9GAMM</name>
<feature type="domain" description="O-antigen ligase-related" evidence="6">
    <location>
        <begin position="190"/>
        <end position="339"/>
    </location>
</feature>
<evidence type="ECO:0000256" key="5">
    <source>
        <dbReference type="SAM" id="Phobius"/>
    </source>
</evidence>
<dbReference type="GO" id="GO:0016020">
    <property type="term" value="C:membrane"/>
    <property type="evidence" value="ECO:0007669"/>
    <property type="project" value="UniProtKB-SubCell"/>
</dbReference>
<feature type="transmembrane region" description="Helical" evidence="5">
    <location>
        <begin position="389"/>
        <end position="406"/>
    </location>
</feature>
<evidence type="ECO:0000256" key="4">
    <source>
        <dbReference type="ARBA" id="ARBA00023136"/>
    </source>
</evidence>
<dbReference type="Pfam" id="PF04932">
    <property type="entry name" value="Wzy_C"/>
    <property type="match status" value="1"/>
</dbReference>
<feature type="transmembrane region" description="Helical" evidence="5">
    <location>
        <begin position="331"/>
        <end position="350"/>
    </location>
</feature>
<dbReference type="PANTHER" id="PTHR37422:SF17">
    <property type="entry name" value="O-ANTIGEN LIGASE"/>
    <property type="match status" value="1"/>
</dbReference>
<evidence type="ECO:0000256" key="1">
    <source>
        <dbReference type="ARBA" id="ARBA00004141"/>
    </source>
</evidence>
<dbReference type="RefSeq" id="WP_091958552.1">
    <property type="nucleotide sequence ID" value="NZ_FOLH01000001.1"/>
</dbReference>
<dbReference type="InterPro" id="IPR051533">
    <property type="entry name" value="WaaL-like"/>
</dbReference>
<evidence type="ECO:0000256" key="2">
    <source>
        <dbReference type="ARBA" id="ARBA00022692"/>
    </source>
</evidence>
<dbReference type="PANTHER" id="PTHR37422">
    <property type="entry name" value="TEICHURONIC ACID BIOSYNTHESIS PROTEIN TUAE"/>
    <property type="match status" value="1"/>
</dbReference>
<dbReference type="OrthoDB" id="8576060at2"/>
<dbReference type="InterPro" id="IPR007016">
    <property type="entry name" value="O-antigen_ligase-rel_domated"/>
</dbReference>
<organism evidence="7 8">
    <name type="scientific">Marinospirillum celere</name>
    <dbReference type="NCBI Taxonomy" id="1122252"/>
    <lineage>
        <taxon>Bacteria</taxon>
        <taxon>Pseudomonadati</taxon>
        <taxon>Pseudomonadota</taxon>
        <taxon>Gammaproteobacteria</taxon>
        <taxon>Oceanospirillales</taxon>
        <taxon>Oceanospirillaceae</taxon>
        <taxon>Marinospirillum</taxon>
    </lineage>
</organism>
<dbReference type="STRING" id="1122252.SAMN05660443_0469"/>
<feature type="transmembrane region" description="Helical" evidence="5">
    <location>
        <begin position="7"/>
        <end position="26"/>
    </location>
</feature>
<feature type="transmembrane region" description="Helical" evidence="5">
    <location>
        <begin position="112"/>
        <end position="131"/>
    </location>
</feature>
<dbReference type="GO" id="GO:0016874">
    <property type="term" value="F:ligase activity"/>
    <property type="evidence" value="ECO:0007669"/>
    <property type="project" value="UniProtKB-KW"/>
</dbReference>
<comment type="subcellular location">
    <subcellularLocation>
        <location evidence="1">Membrane</location>
        <topology evidence="1">Multi-pass membrane protein</topology>
    </subcellularLocation>
</comment>
<feature type="transmembrane region" description="Helical" evidence="5">
    <location>
        <begin position="151"/>
        <end position="168"/>
    </location>
</feature>
<feature type="transmembrane region" description="Helical" evidence="5">
    <location>
        <begin position="61"/>
        <end position="80"/>
    </location>
</feature>
<dbReference type="EMBL" id="FOLH01000001">
    <property type="protein sequence ID" value="SFB83999.1"/>
    <property type="molecule type" value="Genomic_DNA"/>
</dbReference>
<keyword evidence="2 5" id="KW-0812">Transmembrane</keyword>
<keyword evidence="4 5" id="KW-0472">Membrane</keyword>
<gene>
    <name evidence="7" type="ORF">SAMN05660443_0469</name>
</gene>
<sequence>MDNKIPGYLKPWIVGAPILLFLVMTLTVSKGYSYGASLLLLVSLIWLFFRPRVQLDREDVYLIGALSFYFLVSLFFFLYHGESLDVLDAPSRFILAIPILIFLLHNPFRTELFWLGLGLGAVAVGLIAIYIKQTTGISRVRTDFMSPLQLGNLSMTFAVLCIAGISWAKHQSKHVWWILLLVLGACLAMTSSFLTGTRGGWVGIPLLMVVIFKLYSKHFSLPVAAGILALVASLVVTLYMLPSTGVQQRVDRAFQDVDQFIAGDPDSSVGRRLEMWRSGFFAFSTSPLVGLGEEGFKENEAHLIQEGVIDPVVFNHKSLHNQYIEELAKRGIIGLSGFLVLMLVPLLFFYRKMSSNDPGVRSFAAAGALLVLCYLDFNLTLTFFYRNNATLTFAFLLVVIWSAMRMHEKRRVSEKRVVG</sequence>